<dbReference type="InterPro" id="IPR055235">
    <property type="entry name" value="ASD1_cat"/>
</dbReference>
<dbReference type="Proteomes" id="UP000275356">
    <property type="component" value="Unassembled WGS sequence"/>
</dbReference>
<accession>A0A3N2DCS8</accession>
<protein>
    <submittedName>
        <fullName evidence="2">Alpha-N-arabinofuranosidase</fullName>
    </submittedName>
</protein>
<reference evidence="2 3" key="1">
    <citation type="submission" date="2018-11" db="EMBL/GenBank/DDBJ databases">
        <title>Sequencing the genomes of 1000 actinobacteria strains.</title>
        <authorList>
            <person name="Klenk H.-P."/>
        </authorList>
    </citation>
    <scope>NUCLEOTIDE SEQUENCE [LARGE SCALE GENOMIC DNA]</scope>
    <source>
        <strain evidence="2 3">DSM 13521</strain>
    </source>
</reference>
<evidence type="ECO:0000313" key="3">
    <source>
        <dbReference type="Proteomes" id="UP000275356"/>
    </source>
</evidence>
<dbReference type="Gene3D" id="3.20.20.80">
    <property type="entry name" value="Glycosidases"/>
    <property type="match status" value="1"/>
</dbReference>
<feature type="domain" description="Alpha-L-arabinofuranosidase 1 catalytic" evidence="1">
    <location>
        <begin position="321"/>
        <end position="471"/>
    </location>
</feature>
<evidence type="ECO:0000313" key="2">
    <source>
        <dbReference type="EMBL" id="ROR97244.1"/>
    </source>
</evidence>
<dbReference type="InterPro" id="IPR017853">
    <property type="entry name" value="GH"/>
</dbReference>
<sequence>MTAQSTEPSAAPRTPTVVELRVDDLGEPVDARLFSQFFEHMATATVGGISAELLANPTLAADSGLSPAQVELLHRNEATVRAWRRGDDGPMRERWSGAPLQGGFPATLVEEVHVGVPLGWAPLGWEARAVRSCPGRIGDGVRVPGRAGLATAEAAGTDGTAGSLAQLDDVPGLRQGVRLPTHRCRSVEVSLVARPVAGAGVVEVLLRRREPRVGEDGGLAGVAGRVGDVLARSRVAVDDAAWHLTRHTLDLPDGAEVEPTELVDLCVRWLPDAAADGAGAAGAPGAGVAPDLVVDRISAMPADHVEGFDPEIVDLARGARIAELRWPGGNFVSHYHWRDGVGPRELRPTRGNPAWGGLEQNEIGTDEFLRLCELIGVAPHITVNSGTGSSTEAAEWVEYCNGGVDTPMGALRARNGHPEPYGVLVWEVGNENFGTWQGGYVGSEENARRFAEFAPAMRAASPVPIEVQACGSWFDLVPPSAALDISVADGRWHDELVRQAPDEVDVVSLHALPVNDEHVDGVDEDEVHGALMANVVTTERRFFPELLARLDASGRRPDLPPIRLSVTEWGPVGARRDRVRCENAGGGLWGLDFLAMLTRFGSRIAMASPNGFLHGGSIKKGAGVVYTDAVFEVTREMASLVGHRPVALEVTGPTYDVEHPPDLGLPETGVPTVGVSAFTDGDDLTLLLVSRRRSGGDDVEIALPDGWRGGQVRARRWTLDRIGTTACPADPTPVVWTDISVPTGPRGLAIETPARSAVWITVAGGVREDE</sequence>
<dbReference type="RefSeq" id="WP_123739320.1">
    <property type="nucleotide sequence ID" value="NZ_RKHQ01000001.1"/>
</dbReference>
<dbReference type="SUPFAM" id="SSF51445">
    <property type="entry name" value="(Trans)glycosidases"/>
    <property type="match status" value="1"/>
</dbReference>
<comment type="caution">
    <text evidence="2">The sequence shown here is derived from an EMBL/GenBank/DDBJ whole genome shotgun (WGS) entry which is preliminary data.</text>
</comment>
<dbReference type="AlphaFoldDB" id="A0A3N2DCS8"/>
<dbReference type="PANTHER" id="PTHR43576">
    <property type="entry name" value="ALPHA-L-ARABINOFURANOSIDASE C-RELATED"/>
    <property type="match status" value="1"/>
</dbReference>
<keyword evidence="3" id="KW-1185">Reference proteome</keyword>
<name>A0A3N2DCS8_9MICO</name>
<dbReference type="Pfam" id="PF22848">
    <property type="entry name" value="ASD1_dom"/>
    <property type="match status" value="1"/>
</dbReference>
<dbReference type="GO" id="GO:0000272">
    <property type="term" value="P:polysaccharide catabolic process"/>
    <property type="evidence" value="ECO:0007669"/>
    <property type="project" value="TreeGrafter"/>
</dbReference>
<dbReference type="EMBL" id="RKHQ01000001">
    <property type="protein sequence ID" value="ROR97244.1"/>
    <property type="molecule type" value="Genomic_DNA"/>
</dbReference>
<dbReference type="OrthoDB" id="9758333at2"/>
<evidence type="ECO:0000259" key="1">
    <source>
        <dbReference type="Pfam" id="PF22848"/>
    </source>
</evidence>
<proteinExistence type="predicted"/>
<organism evidence="2 3">
    <name type="scientific">Salana multivorans</name>
    <dbReference type="NCBI Taxonomy" id="120377"/>
    <lineage>
        <taxon>Bacteria</taxon>
        <taxon>Bacillati</taxon>
        <taxon>Actinomycetota</taxon>
        <taxon>Actinomycetes</taxon>
        <taxon>Micrococcales</taxon>
        <taxon>Beutenbergiaceae</taxon>
        <taxon>Salana</taxon>
    </lineage>
</organism>
<dbReference type="PANTHER" id="PTHR43576:SF2">
    <property type="entry name" value="INTRACELLULAR EXO-ALPHA-L-ARABINOFURANOSIDASE 2"/>
    <property type="match status" value="1"/>
</dbReference>
<gene>
    <name evidence="2" type="ORF">EDD28_1841</name>
</gene>